<dbReference type="VEuPathDB" id="FungiDB:MELLADRAFT_90972"/>
<gene>
    <name evidence="2" type="ORF">MELLADRAFT_90972</name>
</gene>
<dbReference type="InParanoid" id="F4R880"/>
<reference evidence="3" key="1">
    <citation type="journal article" date="2011" name="Proc. Natl. Acad. Sci. U.S.A.">
        <title>Obligate biotrophy features unraveled by the genomic analysis of rust fungi.</title>
        <authorList>
            <person name="Duplessis S."/>
            <person name="Cuomo C.A."/>
            <person name="Lin Y.-C."/>
            <person name="Aerts A."/>
            <person name="Tisserant E."/>
            <person name="Veneault-Fourrey C."/>
            <person name="Joly D.L."/>
            <person name="Hacquard S."/>
            <person name="Amselem J."/>
            <person name="Cantarel B.L."/>
            <person name="Chiu R."/>
            <person name="Coutinho P.M."/>
            <person name="Feau N."/>
            <person name="Field M."/>
            <person name="Frey P."/>
            <person name="Gelhaye E."/>
            <person name="Goldberg J."/>
            <person name="Grabherr M.G."/>
            <person name="Kodira C.D."/>
            <person name="Kohler A."/>
            <person name="Kuees U."/>
            <person name="Lindquist E.A."/>
            <person name="Lucas S.M."/>
            <person name="Mago R."/>
            <person name="Mauceli E."/>
            <person name="Morin E."/>
            <person name="Murat C."/>
            <person name="Pangilinan J.L."/>
            <person name="Park R."/>
            <person name="Pearson M."/>
            <person name="Quesneville H."/>
            <person name="Rouhier N."/>
            <person name="Sakthikumar S."/>
            <person name="Salamov A.A."/>
            <person name="Schmutz J."/>
            <person name="Selles B."/>
            <person name="Shapiro H."/>
            <person name="Tanguay P."/>
            <person name="Tuskan G.A."/>
            <person name="Henrissat B."/>
            <person name="Van de Peer Y."/>
            <person name="Rouze P."/>
            <person name="Ellis J.G."/>
            <person name="Dodds P.N."/>
            <person name="Schein J.E."/>
            <person name="Zhong S."/>
            <person name="Hamelin R.C."/>
            <person name="Grigoriev I.V."/>
            <person name="Szabo L.J."/>
            <person name="Martin F."/>
        </authorList>
    </citation>
    <scope>NUCLEOTIDE SEQUENCE [LARGE SCALE GENOMIC DNA]</scope>
    <source>
        <strain evidence="3">98AG31 / pathotype 3-4-7</strain>
    </source>
</reference>
<organism evidence="3">
    <name type="scientific">Melampsora larici-populina (strain 98AG31 / pathotype 3-4-7)</name>
    <name type="common">Poplar leaf rust fungus</name>
    <dbReference type="NCBI Taxonomy" id="747676"/>
    <lineage>
        <taxon>Eukaryota</taxon>
        <taxon>Fungi</taxon>
        <taxon>Dikarya</taxon>
        <taxon>Basidiomycota</taxon>
        <taxon>Pucciniomycotina</taxon>
        <taxon>Pucciniomycetes</taxon>
        <taxon>Pucciniales</taxon>
        <taxon>Melampsoraceae</taxon>
        <taxon>Melampsora</taxon>
    </lineage>
</organism>
<sequence>MHISFAYLGFVLAASAAASSRHLARTDTVARLSVRSEEQAGGDDHLKMKCFGGCGGGLPIPGPTSCWNAPVVFHGGGGLPPMNTFFSTVQSYTVITSNTVNIWNGGLDPQSILLQFQIMVTSLSTLFSTLQGGCSFQGNPQVFISTFSPLIIQIQSMLTIITTQCAGTIAAFQSSFAVLSVLVQSIVGVAITFHVEVQQFFAACNFNPQLWSPLGFPVDSWIHGGAGVFPGGPGVIPGGPGGFPGVPGVIPGGPGGFPGGPGVIPGGPGVFPGGPGVVPGGVPVPVPGGGAIGCFRPLGLLGTLLHVLIVILDPLFHGLGALLQGVGLLVANLGTAVGGLLDGGLLGLI</sequence>
<feature type="chain" id="PRO_5003320655" evidence="1">
    <location>
        <begin position="17"/>
        <end position="349"/>
    </location>
</feature>
<protein>
    <submittedName>
        <fullName evidence="2">Secreted protein</fullName>
    </submittedName>
</protein>
<keyword evidence="1" id="KW-0732">Signal</keyword>
<evidence type="ECO:0000313" key="3">
    <source>
        <dbReference type="Proteomes" id="UP000001072"/>
    </source>
</evidence>
<evidence type="ECO:0000256" key="1">
    <source>
        <dbReference type="SAM" id="SignalP"/>
    </source>
</evidence>
<dbReference type="KEGG" id="mlr:MELLADRAFT_90972"/>
<evidence type="ECO:0000313" key="2">
    <source>
        <dbReference type="EMBL" id="EGG11446.1"/>
    </source>
</evidence>
<dbReference type="HOGENOM" id="CLU_774056_0_0_1"/>
<accession>F4R880</accession>
<dbReference type="EMBL" id="GL883092">
    <property type="protein sequence ID" value="EGG11446.1"/>
    <property type="molecule type" value="Genomic_DNA"/>
</dbReference>
<proteinExistence type="predicted"/>
<dbReference type="Proteomes" id="UP000001072">
    <property type="component" value="Unassembled WGS sequence"/>
</dbReference>
<feature type="signal peptide" evidence="1">
    <location>
        <begin position="1"/>
        <end position="16"/>
    </location>
</feature>
<name>F4R880_MELLP</name>
<dbReference type="RefSeq" id="XP_007405081.1">
    <property type="nucleotide sequence ID" value="XM_007405019.1"/>
</dbReference>
<dbReference type="AlphaFoldDB" id="F4R880"/>
<dbReference type="GeneID" id="18935745"/>
<dbReference type="eggNOG" id="KOG3587">
    <property type="taxonomic scope" value="Eukaryota"/>
</dbReference>
<keyword evidence="3" id="KW-1185">Reference proteome</keyword>